<dbReference type="STRING" id="158898.SAMN04488548_1343244"/>
<sequence>MIRIASAQLWVRDQDEALEFWTTKVGMEVRSDVSLPEMGGFRWPPSGLPDRMTSPSC</sequence>
<accession>A0A1H2KI20</accession>
<dbReference type="AlphaFoldDB" id="A0A1H2KI20"/>
<dbReference type="Pfam" id="PF00903">
    <property type="entry name" value="Glyoxalase"/>
    <property type="match status" value="1"/>
</dbReference>
<dbReference type="Proteomes" id="UP000183180">
    <property type="component" value="Unassembled WGS sequence"/>
</dbReference>
<reference evidence="2 3" key="1">
    <citation type="submission" date="2016-10" db="EMBL/GenBank/DDBJ databases">
        <authorList>
            <person name="de Groot N.N."/>
        </authorList>
    </citation>
    <scope>NUCLEOTIDE SEQUENCE [LARGE SCALE GENOMIC DNA]</scope>
    <source>
        <strain evidence="2 3">DSM 44215</strain>
    </source>
</reference>
<protein>
    <recommendedName>
        <fullName evidence="1">Glyoxalase/fosfomycin resistance/dioxygenase domain-containing protein</fullName>
    </recommendedName>
</protein>
<feature type="domain" description="Glyoxalase/fosfomycin resistance/dioxygenase" evidence="1">
    <location>
        <begin position="3"/>
        <end position="37"/>
    </location>
</feature>
<name>A0A1H2KI20_9ACTN</name>
<dbReference type="Gene3D" id="3.10.180.10">
    <property type="entry name" value="2,3-Dihydroxybiphenyl 1,2-Dioxygenase, domain 1"/>
    <property type="match status" value="1"/>
</dbReference>
<dbReference type="InterPro" id="IPR029068">
    <property type="entry name" value="Glyas_Bleomycin-R_OHBP_Dase"/>
</dbReference>
<gene>
    <name evidence="2" type="ORF">SAMN04488548_1343244</name>
</gene>
<dbReference type="InterPro" id="IPR004360">
    <property type="entry name" value="Glyas_Fos-R_dOase_dom"/>
</dbReference>
<evidence type="ECO:0000313" key="3">
    <source>
        <dbReference type="Proteomes" id="UP000183180"/>
    </source>
</evidence>
<evidence type="ECO:0000313" key="2">
    <source>
        <dbReference type="EMBL" id="SDU67975.1"/>
    </source>
</evidence>
<proteinExistence type="predicted"/>
<organism evidence="2 3">
    <name type="scientific">Gordonia westfalica</name>
    <dbReference type="NCBI Taxonomy" id="158898"/>
    <lineage>
        <taxon>Bacteria</taxon>
        <taxon>Bacillati</taxon>
        <taxon>Actinomycetota</taxon>
        <taxon>Actinomycetes</taxon>
        <taxon>Mycobacteriales</taxon>
        <taxon>Gordoniaceae</taxon>
        <taxon>Gordonia</taxon>
    </lineage>
</organism>
<dbReference type="SUPFAM" id="SSF54593">
    <property type="entry name" value="Glyoxalase/Bleomycin resistance protein/Dihydroxybiphenyl dioxygenase"/>
    <property type="match status" value="1"/>
</dbReference>
<evidence type="ECO:0000259" key="1">
    <source>
        <dbReference type="Pfam" id="PF00903"/>
    </source>
</evidence>
<dbReference type="EMBL" id="FNLM01000034">
    <property type="protein sequence ID" value="SDU67975.1"/>
    <property type="molecule type" value="Genomic_DNA"/>
</dbReference>